<gene>
    <name evidence="1" type="ORF">MEUPH1_LOCUS4710</name>
</gene>
<dbReference type="Proteomes" id="UP001160148">
    <property type="component" value="Unassembled WGS sequence"/>
</dbReference>
<dbReference type="AlphaFoldDB" id="A0AAV0W150"/>
<comment type="caution">
    <text evidence="1">The sequence shown here is derived from an EMBL/GenBank/DDBJ whole genome shotgun (WGS) entry which is preliminary data.</text>
</comment>
<evidence type="ECO:0000313" key="2">
    <source>
        <dbReference type="Proteomes" id="UP001160148"/>
    </source>
</evidence>
<organism evidence="1 2">
    <name type="scientific">Macrosiphum euphorbiae</name>
    <name type="common">potato aphid</name>
    <dbReference type="NCBI Taxonomy" id="13131"/>
    <lineage>
        <taxon>Eukaryota</taxon>
        <taxon>Metazoa</taxon>
        <taxon>Ecdysozoa</taxon>
        <taxon>Arthropoda</taxon>
        <taxon>Hexapoda</taxon>
        <taxon>Insecta</taxon>
        <taxon>Pterygota</taxon>
        <taxon>Neoptera</taxon>
        <taxon>Paraneoptera</taxon>
        <taxon>Hemiptera</taxon>
        <taxon>Sternorrhyncha</taxon>
        <taxon>Aphidomorpha</taxon>
        <taxon>Aphidoidea</taxon>
        <taxon>Aphididae</taxon>
        <taxon>Macrosiphini</taxon>
        <taxon>Macrosiphum</taxon>
    </lineage>
</organism>
<evidence type="ECO:0000313" key="1">
    <source>
        <dbReference type="EMBL" id="CAI6347986.1"/>
    </source>
</evidence>
<reference evidence="1 2" key="1">
    <citation type="submission" date="2023-01" db="EMBL/GenBank/DDBJ databases">
        <authorList>
            <person name="Whitehead M."/>
        </authorList>
    </citation>
    <scope>NUCLEOTIDE SEQUENCE [LARGE SCALE GENOMIC DNA]</scope>
</reference>
<proteinExistence type="predicted"/>
<sequence length="85" mass="9746">MKRKLIWLFFQLTPDQLKFLEIVGDSVESAIMNVYVVPRKSGIVEENVTDFCCENVQPITCRMLNPSMATQVQVFKPKINPIQVS</sequence>
<accession>A0AAV0W150</accession>
<dbReference type="EMBL" id="CARXXK010000001">
    <property type="protein sequence ID" value="CAI6347986.1"/>
    <property type="molecule type" value="Genomic_DNA"/>
</dbReference>
<protein>
    <submittedName>
        <fullName evidence="1">Uncharacterized protein</fullName>
    </submittedName>
</protein>
<name>A0AAV0W150_9HEMI</name>
<keyword evidence="2" id="KW-1185">Reference proteome</keyword>